<evidence type="ECO:0000256" key="4">
    <source>
        <dbReference type="ARBA" id="ARBA00022989"/>
    </source>
</evidence>
<accession>A0A2A9NG80</accession>
<comment type="subcellular location">
    <subcellularLocation>
        <location evidence="1">Membrane</location>
        <topology evidence="1">Multi-pass membrane protein</topology>
    </subcellularLocation>
</comment>
<dbReference type="GO" id="GO:0022857">
    <property type="term" value="F:transmembrane transporter activity"/>
    <property type="evidence" value="ECO:0007669"/>
    <property type="project" value="InterPro"/>
</dbReference>
<feature type="transmembrane region" description="Helical" evidence="7">
    <location>
        <begin position="331"/>
        <end position="352"/>
    </location>
</feature>
<feature type="region of interest" description="Disordered" evidence="6">
    <location>
        <begin position="1"/>
        <end position="23"/>
    </location>
</feature>
<evidence type="ECO:0000256" key="7">
    <source>
        <dbReference type="SAM" id="Phobius"/>
    </source>
</evidence>
<feature type="transmembrane region" description="Helical" evidence="7">
    <location>
        <begin position="409"/>
        <end position="427"/>
    </location>
</feature>
<keyword evidence="10" id="KW-1185">Reference proteome</keyword>
<proteinExistence type="predicted"/>
<feature type="domain" description="Major facilitator superfamily (MFS) profile" evidence="8">
    <location>
        <begin position="32"/>
        <end position="460"/>
    </location>
</feature>
<feature type="transmembrane region" description="Helical" evidence="7">
    <location>
        <begin position="364"/>
        <end position="388"/>
    </location>
</feature>
<dbReference type="PANTHER" id="PTHR23504:SF15">
    <property type="entry name" value="MAJOR FACILITATOR SUPERFAMILY (MFS) PROFILE DOMAIN-CONTAINING PROTEIN"/>
    <property type="match status" value="1"/>
</dbReference>
<feature type="transmembrane region" description="Helical" evidence="7">
    <location>
        <begin position="205"/>
        <end position="227"/>
    </location>
</feature>
<keyword evidence="3 7" id="KW-0812">Transmembrane</keyword>
<evidence type="ECO:0000256" key="6">
    <source>
        <dbReference type="SAM" id="MobiDB-lite"/>
    </source>
</evidence>
<protein>
    <recommendedName>
        <fullName evidence="8">Major facilitator superfamily (MFS) profile domain-containing protein</fullName>
    </recommendedName>
</protein>
<evidence type="ECO:0000259" key="8">
    <source>
        <dbReference type="PROSITE" id="PS50850"/>
    </source>
</evidence>
<dbReference type="InterPro" id="IPR036259">
    <property type="entry name" value="MFS_trans_sf"/>
</dbReference>
<evidence type="ECO:0000313" key="9">
    <source>
        <dbReference type="EMBL" id="PFH46776.1"/>
    </source>
</evidence>
<feature type="transmembrane region" description="Helical" evidence="7">
    <location>
        <begin position="105"/>
        <end position="127"/>
    </location>
</feature>
<feature type="transmembrane region" description="Helical" evidence="7">
    <location>
        <begin position="71"/>
        <end position="93"/>
    </location>
</feature>
<dbReference type="InterPro" id="IPR011701">
    <property type="entry name" value="MFS"/>
</dbReference>
<evidence type="ECO:0000256" key="1">
    <source>
        <dbReference type="ARBA" id="ARBA00004141"/>
    </source>
</evidence>
<organism evidence="9 10">
    <name type="scientific">Amanita thiersii Skay4041</name>
    <dbReference type="NCBI Taxonomy" id="703135"/>
    <lineage>
        <taxon>Eukaryota</taxon>
        <taxon>Fungi</taxon>
        <taxon>Dikarya</taxon>
        <taxon>Basidiomycota</taxon>
        <taxon>Agaricomycotina</taxon>
        <taxon>Agaricomycetes</taxon>
        <taxon>Agaricomycetidae</taxon>
        <taxon>Agaricales</taxon>
        <taxon>Pluteineae</taxon>
        <taxon>Amanitaceae</taxon>
        <taxon>Amanita</taxon>
    </lineage>
</organism>
<dbReference type="EMBL" id="KZ302160">
    <property type="protein sequence ID" value="PFH46776.1"/>
    <property type="molecule type" value="Genomic_DNA"/>
</dbReference>
<dbReference type="Proteomes" id="UP000242287">
    <property type="component" value="Unassembled WGS sequence"/>
</dbReference>
<keyword evidence="4 7" id="KW-1133">Transmembrane helix</keyword>
<dbReference type="AlphaFoldDB" id="A0A2A9NG80"/>
<dbReference type="PROSITE" id="PS50850">
    <property type="entry name" value="MFS"/>
    <property type="match status" value="1"/>
</dbReference>
<sequence>MDTESLVTNNEGTALLPKDTSKTRRTPLPKLPIAILLTLHFCDPITNYSISPYINQLIGELDITGGDERKVGYYAGMIFSGYFAAQAISVLFWTRASDTVGRKPILLFGLICNAVSMLLFGFSRTFWMLFLSRSLSGLLDANLGVTKSVMGDLTDSTNRADGFALLPAVWAAAATIGPLIGGSFSRPYEQFPEVFGTEFWKRHPYLLPCIVVASFVLVTVLLTVFFFKETSPAQSRRDRSRDSIAPEPVPLRKLLTYPVIISVSNYAVLSCLDTCSAVLFPLFMAMPTRIGGMGYSPAVIGSVLSFLGAFNGIYQTFCFARIVRRFGERCVFFTAMLMLPLIAILFMITGIISKNNGPTWLIRFLLITMLGSMTINAMAYSCILLYVTTSAPNKRSLGATNGLSQATASFTRAIGPALIAALFSWSVENNLLGGYAVYIILFVCSCLALPLAACLPQQVWEEHN</sequence>
<gene>
    <name evidence="9" type="ORF">AMATHDRAFT_7417</name>
</gene>
<dbReference type="PANTHER" id="PTHR23504">
    <property type="entry name" value="MAJOR FACILITATOR SUPERFAMILY DOMAIN-CONTAINING PROTEIN 10"/>
    <property type="match status" value="1"/>
</dbReference>
<dbReference type="InterPro" id="IPR020846">
    <property type="entry name" value="MFS_dom"/>
</dbReference>
<dbReference type="Pfam" id="PF07690">
    <property type="entry name" value="MFS_1"/>
    <property type="match status" value="1"/>
</dbReference>
<feature type="transmembrane region" description="Helical" evidence="7">
    <location>
        <begin position="433"/>
        <end position="455"/>
    </location>
</feature>
<dbReference type="PRINTS" id="PR01035">
    <property type="entry name" value="TCRTETA"/>
</dbReference>
<dbReference type="InterPro" id="IPR001958">
    <property type="entry name" value="Tet-R_TetA/multi-R_MdtG-like"/>
</dbReference>
<dbReference type="CDD" id="cd17330">
    <property type="entry name" value="MFS_SLC46_TetA_like"/>
    <property type="match status" value="1"/>
</dbReference>
<dbReference type="Gene3D" id="1.20.1250.20">
    <property type="entry name" value="MFS general substrate transporter like domains"/>
    <property type="match status" value="1"/>
</dbReference>
<evidence type="ECO:0000256" key="3">
    <source>
        <dbReference type="ARBA" id="ARBA00022692"/>
    </source>
</evidence>
<keyword evidence="5 7" id="KW-0472">Membrane</keyword>
<reference evidence="9 10" key="1">
    <citation type="submission" date="2014-02" db="EMBL/GenBank/DDBJ databases">
        <title>Transposable element dynamics among asymbiotic and ectomycorrhizal Amanita fungi.</title>
        <authorList>
            <consortium name="DOE Joint Genome Institute"/>
            <person name="Hess J."/>
            <person name="Skrede I."/>
            <person name="Wolfe B."/>
            <person name="LaButti K."/>
            <person name="Ohm R.A."/>
            <person name="Grigoriev I.V."/>
            <person name="Pringle A."/>
        </authorList>
    </citation>
    <scope>NUCLEOTIDE SEQUENCE [LARGE SCALE GENOMIC DNA]</scope>
    <source>
        <strain evidence="9 10">SKay4041</strain>
    </source>
</reference>
<dbReference type="OrthoDB" id="419616at2759"/>
<evidence type="ECO:0000313" key="10">
    <source>
        <dbReference type="Proteomes" id="UP000242287"/>
    </source>
</evidence>
<dbReference type="SUPFAM" id="SSF103473">
    <property type="entry name" value="MFS general substrate transporter"/>
    <property type="match status" value="1"/>
</dbReference>
<feature type="transmembrane region" description="Helical" evidence="7">
    <location>
        <begin position="163"/>
        <end position="185"/>
    </location>
</feature>
<feature type="compositionally biased region" description="Polar residues" evidence="6">
    <location>
        <begin position="1"/>
        <end position="12"/>
    </location>
</feature>
<name>A0A2A9NG80_9AGAR</name>
<feature type="transmembrane region" description="Helical" evidence="7">
    <location>
        <begin position="295"/>
        <end position="319"/>
    </location>
</feature>
<evidence type="ECO:0000256" key="5">
    <source>
        <dbReference type="ARBA" id="ARBA00023136"/>
    </source>
</evidence>
<keyword evidence="2" id="KW-0813">Transport</keyword>
<dbReference type="GO" id="GO:0016020">
    <property type="term" value="C:membrane"/>
    <property type="evidence" value="ECO:0007669"/>
    <property type="project" value="UniProtKB-SubCell"/>
</dbReference>
<evidence type="ECO:0000256" key="2">
    <source>
        <dbReference type="ARBA" id="ARBA00022448"/>
    </source>
</evidence>